<keyword evidence="3" id="KW-1185">Reference proteome</keyword>
<reference evidence="2" key="1">
    <citation type="submission" date="2021-05" db="EMBL/GenBank/DDBJ databases">
        <title>The genome of the haptophyte Pavlova lutheri (Diacronema luteri, Pavlovales) - a model for lipid biosynthesis in eukaryotic algae.</title>
        <authorList>
            <person name="Hulatt C.J."/>
            <person name="Posewitz M.C."/>
        </authorList>
    </citation>
    <scope>NUCLEOTIDE SEQUENCE</scope>
    <source>
        <strain evidence="2">NIVA-4/92</strain>
    </source>
</reference>
<feature type="compositionally biased region" description="Low complexity" evidence="1">
    <location>
        <begin position="53"/>
        <end position="75"/>
    </location>
</feature>
<sequence length="137" mass="14676">MADRCRTPVSQPHEARDEDADTDRRAKRSSTRSSAPRRIGCPAPSRRTEVMHLASTPAISSPSSPLSSLDALAFDAPPPPCEPFHHRLRSRARTVEVPREPPAIAKPTCASPVRITRSSSATVASANSALRTHGAPP</sequence>
<proteinExistence type="predicted"/>
<feature type="compositionally biased region" description="Low complexity" evidence="1">
    <location>
        <begin position="118"/>
        <end position="129"/>
    </location>
</feature>
<evidence type="ECO:0000256" key="1">
    <source>
        <dbReference type="SAM" id="MobiDB-lite"/>
    </source>
</evidence>
<name>A0A8J6C5U3_DIALT</name>
<dbReference type="Proteomes" id="UP000751190">
    <property type="component" value="Unassembled WGS sequence"/>
</dbReference>
<organism evidence="2 3">
    <name type="scientific">Diacronema lutheri</name>
    <name type="common">Unicellular marine alga</name>
    <name type="synonym">Monochrysis lutheri</name>
    <dbReference type="NCBI Taxonomy" id="2081491"/>
    <lineage>
        <taxon>Eukaryota</taxon>
        <taxon>Haptista</taxon>
        <taxon>Haptophyta</taxon>
        <taxon>Pavlovophyceae</taxon>
        <taxon>Pavlovales</taxon>
        <taxon>Pavlovaceae</taxon>
        <taxon>Diacronema</taxon>
    </lineage>
</organism>
<comment type="caution">
    <text evidence="2">The sequence shown here is derived from an EMBL/GenBank/DDBJ whole genome shotgun (WGS) entry which is preliminary data.</text>
</comment>
<accession>A0A8J6C5U3</accession>
<dbReference type="EMBL" id="JAGTXO010000051">
    <property type="protein sequence ID" value="KAG8458450.1"/>
    <property type="molecule type" value="Genomic_DNA"/>
</dbReference>
<protein>
    <submittedName>
        <fullName evidence="2">Uncharacterized protein</fullName>
    </submittedName>
</protein>
<evidence type="ECO:0000313" key="2">
    <source>
        <dbReference type="EMBL" id="KAG8458450.1"/>
    </source>
</evidence>
<feature type="region of interest" description="Disordered" evidence="1">
    <location>
        <begin position="1"/>
        <end position="137"/>
    </location>
</feature>
<evidence type="ECO:0000313" key="3">
    <source>
        <dbReference type="Proteomes" id="UP000751190"/>
    </source>
</evidence>
<dbReference type="AlphaFoldDB" id="A0A8J6C5U3"/>
<gene>
    <name evidence="2" type="ORF">KFE25_004328</name>
</gene>